<accession>A0A9D5K8X9</accession>
<evidence type="ECO:0000313" key="1">
    <source>
        <dbReference type="EMBL" id="MBD3364517.1"/>
    </source>
</evidence>
<proteinExistence type="predicted"/>
<dbReference type="Proteomes" id="UP000630660">
    <property type="component" value="Unassembled WGS sequence"/>
</dbReference>
<organism evidence="1 2">
    <name type="scientific">candidate division WOR-3 bacterium</name>
    <dbReference type="NCBI Taxonomy" id="2052148"/>
    <lineage>
        <taxon>Bacteria</taxon>
        <taxon>Bacteria division WOR-3</taxon>
    </lineage>
</organism>
<dbReference type="EMBL" id="WJKJ01000157">
    <property type="protein sequence ID" value="MBD3364517.1"/>
    <property type="molecule type" value="Genomic_DNA"/>
</dbReference>
<evidence type="ECO:0008006" key="3">
    <source>
        <dbReference type="Google" id="ProtNLM"/>
    </source>
</evidence>
<gene>
    <name evidence="1" type="ORF">GF359_04815</name>
</gene>
<evidence type="ECO:0000313" key="2">
    <source>
        <dbReference type="Proteomes" id="UP000630660"/>
    </source>
</evidence>
<name>A0A9D5K8X9_UNCW3</name>
<comment type="caution">
    <text evidence="1">The sequence shown here is derived from an EMBL/GenBank/DDBJ whole genome shotgun (WGS) entry which is preliminary data.</text>
</comment>
<sequence length="95" mass="10446">MFGKTAKNVAGEAPILAESMRYQTPFSPTPGTLKVVVDSMGQLESVTVKTTSGSPEADPMAVRAYKEQWAGQTFRQRRAMLLVPFEETDTTTFNN</sequence>
<reference evidence="1" key="1">
    <citation type="submission" date="2019-11" db="EMBL/GenBank/DDBJ databases">
        <title>Microbial mats filling the niche in hypersaline microbial mats.</title>
        <authorList>
            <person name="Wong H.L."/>
            <person name="Macleod F.I."/>
            <person name="White R.A. III"/>
            <person name="Burns B.P."/>
        </authorList>
    </citation>
    <scope>NUCLEOTIDE SEQUENCE</scope>
    <source>
        <strain evidence="1">Bin_327</strain>
    </source>
</reference>
<dbReference type="AlphaFoldDB" id="A0A9D5K8X9"/>
<protein>
    <recommendedName>
        <fullName evidence="3">TonB C-terminal domain-containing protein</fullName>
    </recommendedName>
</protein>